<dbReference type="Proteomes" id="UP000178943">
    <property type="component" value="Unassembled WGS sequence"/>
</dbReference>
<dbReference type="Pfam" id="PF13578">
    <property type="entry name" value="Methyltransf_24"/>
    <property type="match status" value="1"/>
</dbReference>
<proteinExistence type="predicted"/>
<dbReference type="AlphaFoldDB" id="A0A1F5VUH3"/>
<dbReference type="Gene3D" id="3.40.50.150">
    <property type="entry name" value="Vaccinia Virus protein VP39"/>
    <property type="match status" value="1"/>
</dbReference>
<evidence type="ECO:0000313" key="2">
    <source>
        <dbReference type="Proteomes" id="UP000178943"/>
    </source>
</evidence>
<dbReference type="STRING" id="1817863.A2Y62_10975"/>
<evidence type="ECO:0008006" key="3">
    <source>
        <dbReference type="Google" id="ProtNLM"/>
    </source>
</evidence>
<accession>A0A1F5VUH3</accession>
<protein>
    <recommendedName>
        <fullName evidence="3">Methyltransferase domain-containing protein</fullName>
    </recommendedName>
</protein>
<organism evidence="1 2">
    <name type="scientific">Candidatus Fischerbacteria bacterium RBG_13_37_8</name>
    <dbReference type="NCBI Taxonomy" id="1817863"/>
    <lineage>
        <taxon>Bacteria</taxon>
        <taxon>Candidatus Fischeribacteriota</taxon>
    </lineage>
</organism>
<reference evidence="1 2" key="1">
    <citation type="journal article" date="2016" name="Nat. Commun.">
        <title>Thousands of microbial genomes shed light on interconnected biogeochemical processes in an aquifer system.</title>
        <authorList>
            <person name="Anantharaman K."/>
            <person name="Brown C.T."/>
            <person name="Hug L.A."/>
            <person name="Sharon I."/>
            <person name="Castelle C.J."/>
            <person name="Probst A.J."/>
            <person name="Thomas B.C."/>
            <person name="Singh A."/>
            <person name="Wilkins M.J."/>
            <person name="Karaoz U."/>
            <person name="Brodie E.L."/>
            <person name="Williams K.H."/>
            <person name="Hubbard S.S."/>
            <person name="Banfield J.F."/>
        </authorList>
    </citation>
    <scope>NUCLEOTIDE SEQUENCE [LARGE SCALE GENOMIC DNA]</scope>
</reference>
<sequence>MSRLANNEWAPPGHYYSVIPSSQEIEEVINGAQNLPKGIDLHDAEQLQLLENLGKYYCDLPFTNKSADGLRYYYDNLSYSYSDAILLFCMIRYLKPQRIIEVGSGYTSCLMLDTNEKFFNNSIDLTFIEPYPQVLESLVQPDELSAMNLIKVRLQDIDLSVFDKLERSDILFIDSSHVVKCGSDLRYLFSEVLSSLRPGVVIHFHDIFYPFEMLAEWLKEGRYWNENYFLATFLQHNSCFKIILFSDYLHKKYPDWFKKNMPLCLKCRGGNIWLQKM</sequence>
<name>A0A1F5VUH3_9BACT</name>
<evidence type="ECO:0000313" key="1">
    <source>
        <dbReference type="EMBL" id="OGF67059.1"/>
    </source>
</evidence>
<gene>
    <name evidence="1" type="ORF">A2Y62_10975</name>
</gene>
<dbReference type="EMBL" id="MFGW01000073">
    <property type="protein sequence ID" value="OGF67059.1"/>
    <property type="molecule type" value="Genomic_DNA"/>
</dbReference>
<dbReference type="InterPro" id="IPR029063">
    <property type="entry name" value="SAM-dependent_MTases_sf"/>
</dbReference>
<dbReference type="SUPFAM" id="SSF53335">
    <property type="entry name" value="S-adenosyl-L-methionine-dependent methyltransferases"/>
    <property type="match status" value="1"/>
</dbReference>
<comment type="caution">
    <text evidence="1">The sequence shown here is derived from an EMBL/GenBank/DDBJ whole genome shotgun (WGS) entry which is preliminary data.</text>
</comment>